<dbReference type="SUPFAM" id="SSF51735">
    <property type="entry name" value="NAD(P)-binding Rossmann-fold domains"/>
    <property type="match status" value="1"/>
</dbReference>
<proteinExistence type="inferred from homology"/>
<dbReference type="InterPro" id="IPR003781">
    <property type="entry name" value="CoA-bd"/>
</dbReference>
<organism evidence="5 6">
    <name type="scientific">Pseudodesulfovibrio senegalensis</name>
    <dbReference type="NCBI Taxonomy" id="1721087"/>
    <lineage>
        <taxon>Bacteria</taxon>
        <taxon>Pseudomonadati</taxon>
        <taxon>Thermodesulfobacteriota</taxon>
        <taxon>Desulfovibrionia</taxon>
        <taxon>Desulfovibrionales</taxon>
        <taxon>Desulfovibrionaceae</taxon>
    </lineage>
</organism>
<accession>A0A6N6MZG5</accession>
<keyword evidence="2" id="KW-0547">Nucleotide-binding</keyword>
<protein>
    <submittedName>
        <fullName evidence="5">Succinate--CoA ligase subunit alpha</fullName>
        <ecNumber evidence="5">6.2.1.5</ecNumber>
    </submittedName>
</protein>
<evidence type="ECO:0000256" key="1">
    <source>
        <dbReference type="ARBA" id="ARBA00022598"/>
    </source>
</evidence>
<dbReference type="EMBL" id="WAIE01000005">
    <property type="protein sequence ID" value="KAB1441091.1"/>
    <property type="molecule type" value="Genomic_DNA"/>
</dbReference>
<sequence length="697" mass="75296">MLLNEHKSKTLFQRADIAIPLGTTITPKTLEQTAPDMPLPWFLKAQVLAKGRGKAGGILRINTPEELVPTARRLFDLDINGHPVPLIRVESATDIKREFYISLTISRERRCILLTVGREGGMDIESLGAENLLIQEIRLPAGLQACQVRAAFFHLELEKKLLTPFHKLLTSLFTMMLDNGLLLAEINPLVLTESDEFVALDGKVEMDDNFVELNPDMEEYYQPEHASKEENEAREAGLSFVKLPGWVGLVVNGAGLAMATMDLLNFSGLSASNFLDLGGAADRTRMATALRLLFDDTAVKAIFINMFGGILSCEKVARALEDVLDGRQPRKPIVARMAGKDSEQGQAVLREMNVQNLHVARDMAQAMEILASLKPENAPKVDFPAPMGTRTAKPQKATGHVSAHNFGIDKDTPILVQGITGKVGQMHTTLMQEYGANIVAGVTPFKGGQTILGVPVYDSVEKALRHHEIGASIIFVPPRMAADAVVEAAVNHIPWAICITEGIIQQDMLSALWQVKDSPTRIVGPNTPGLIVPGQTKIGILPPQPFTPGPVAIISRSGTLTYEVAQRLTNAGIGQSLGFGIGGDPFIGTSFVDMFEMLRNHAATKAVVVLGEIGGTAEEDLAHYVMDTGFDKPVISFVAGQTAPPGKRLGHAGAILQQGGSTQSKLETMAEAGFVVCESLEIIPELTAKILDETKEP</sequence>
<evidence type="ECO:0000313" key="6">
    <source>
        <dbReference type="Proteomes" id="UP000438699"/>
    </source>
</evidence>
<dbReference type="OrthoDB" id="9802602at2"/>
<dbReference type="SUPFAM" id="SSF56059">
    <property type="entry name" value="Glutathione synthetase ATP-binding domain-like"/>
    <property type="match status" value="1"/>
</dbReference>
<gene>
    <name evidence="5" type="primary">sucD</name>
    <name evidence="5" type="ORF">F8A88_11695</name>
</gene>
<dbReference type="GO" id="GO:0004775">
    <property type="term" value="F:succinate-CoA ligase (ADP-forming) activity"/>
    <property type="evidence" value="ECO:0007669"/>
    <property type="project" value="UniProtKB-EC"/>
</dbReference>
<dbReference type="Pfam" id="PF02629">
    <property type="entry name" value="CoA_binding"/>
    <property type="match status" value="1"/>
</dbReference>
<dbReference type="Pfam" id="PF08442">
    <property type="entry name" value="ATP-grasp_2"/>
    <property type="match status" value="1"/>
</dbReference>
<feature type="domain" description="CoA-binding" evidence="4">
    <location>
        <begin position="407"/>
        <end position="503"/>
    </location>
</feature>
<dbReference type="PRINTS" id="PR01798">
    <property type="entry name" value="SCOASYNTHASE"/>
</dbReference>
<dbReference type="SMART" id="SM00881">
    <property type="entry name" value="CoA_binding"/>
    <property type="match status" value="1"/>
</dbReference>
<dbReference type="SUPFAM" id="SSF52210">
    <property type="entry name" value="Succinyl-CoA synthetase domains"/>
    <property type="match status" value="2"/>
</dbReference>
<dbReference type="InterPro" id="IPR005811">
    <property type="entry name" value="SUCC_ACL_C"/>
</dbReference>
<dbReference type="EC" id="6.2.1.5" evidence="5"/>
<evidence type="ECO:0000256" key="2">
    <source>
        <dbReference type="ARBA" id="ARBA00022741"/>
    </source>
</evidence>
<dbReference type="InterPro" id="IPR036291">
    <property type="entry name" value="NAD(P)-bd_dom_sf"/>
</dbReference>
<dbReference type="GO" id="GO:0006099">
    <property type="term" value="P:tricarboxylic acid cycle"/>
    <property type="evidence" value="ECO:0007669"/>
    <property type="project" value="UniProtKB-UniPathway"/>
</dbReference>
<dbReference type="Gene3D" id="3.40.50.261">
    <property type="entry name" value="Succinyl-CoA synthetase domains"/>
    <property type="match status" value="2"/>
</dbReference>
<dbReference type="GO" id="GO:0004776">
    <property type="term" value="F:succinate-CoA ligase (GDP-forming) activity"/>
    <property type="evidence" value="ECO:0007669"/>
    <property type="project" value="TreeGrafter"/>
</dbReference>
<dbReference type="GO" id="GO:0009361">
    <property type="term" value="C:succinate-CoA ligase complex (ADP-forming)"/>
    <property type="evidence" value="ECO:0007669"/>
    <property type="project" value="TreeGrafter"/>
</dbReference>
<dbReference type="InterPro" id="IPR017440">
    <property type="entry name" value="Cit_synth/succinyl-CoA_lig_AS"/>
</dbReference>
<dbReference type="PANTHER" id="PTHR11117">
    <property type="entry name" value="SUCCINYL-COA LIGASE SUBUNIT ALPHA"/>
    <property type="match status" value="1"/>
</dbReference>
<dbReference type="InterPro" id="IPR013815">
    <property type="entry name" value="ATP_grasp_subdomain_1"/>
</dbReference>
<reference evidence="5 6" key="1">
    <citation type="journal article" date="2017" name="Int. J. Syst. Evol. Microbiol.">
        <title>Desulfovibrio senegalensis sp. nov., a mesophilic sulfate reducer isolated from marine sediment.</title>
        <authorList>
            <person name="Thioye A."/>
            <person name="Gam Z.B.A."/>
            <person name="Mbengue M."/>
            <person name="Cayol J.L."/>
            <person name="Joseph-Bartoli M."/>
            <person name="Toure-Kane C."/>
            <person name="Labat M."/>
        </authorList>
    </citation>
    <scope>NUCLEOTIDE SEQUENCE [LARGE SCALE GENOMIC DNA]</scope>
    <source>
        <strain evidence="5 6">DSM 101509</strain>
    </source>
</reference>
<dbReference type="UniPathway" id="UPA00223">
    <property type="reaction ID" value="UER00999"/>
</dbReference>
<dbReference type="AlphaFoldDB" id="A0A6N6MZG5"/>
<dbReference type="Gene3D" id="3.40.50.720">
    <property type="entry name" value="NAD(P)-binding Rossmann-like Domain"/>
    <property type="match status" value="1"/>
</dbReference>
<dbReference type="Gene3D" id="3.30.470.20">
    <property type="entry name" value="ATP-grasp fold, B domain"/>
    <property type="match status" value="1"/>
</dbReference>
<dbReference type="PANTHER" id="PTHR11117:SF2">
    <property type="entry name" value="SUCCINATE--COA LIGASE [ADP_GDP-FORMING] SUBUNIT ALPHA, MITOCHONDRIAL"/>
    <property type="match status" value="1"/>
</dbReference>
<dbReference type="GO" id="GO:0005524">
    <property type="term" value="F:ATP binding"/>
    <property type="evidence" value="ECO:0007669"/>
    <property type="project" value="InterPro"/>
</dbReference>
<dbReference type="PROSITE" id="PS00399">
    <property type="entry name" value="SUCCINYL_COA_LIG_2"/>
    <property type="match status" value="1"/>
</dbReference>
<dbReference type="RefSeq" id="WP_151151346.1">
    <property type="nucleotide sequence ID" value="NZ_WAIE01000005.1"/>
</dbReference>
<dbReference type="Proteomes" id="UP000438699">
    <property type="component" value="Unassembled WGS sequence"/>
</dbReference>
<dbReference type="NCBIfam" id="NF004230">
    <property type="entry name" value="PRK05678.1"/>
    <property type="match status" value="1"/>
</dbReference>
<evidence type="ECO:0000313" key="5">
    <source>
        <dbReference type="EMBL" id="KAB1441091.1"/>
    </source>
</evidence>
<keyword evidence="6" id="KW-1185">Reference proteome</keyword>
<comment type="caution">
    <text evidence="5">The sequence shown here is derived from an EMBL/GenBank/DDBJ whole genome shotgun (WGS) entry which is preliminary data.</text>
</comment>
<keyword evidence="1 5" id="KW-0436">Ligase</keyword>
<name>A0A6N6MZG5_9BACT</name>
<dbReference type="InterPro" id="IPR016102">
    <property type="entry name" value="Succinyl-CoA_synth-like"/>
</dbReference>
<evidence type="ECO:0000259" key="4">
    <source>
        <dbReference type="SMART" id="SM00881"/>
    </source>
</evidence>
<dbReference type="Pfam" id="PF00549">
    <property type="entry name" value="Ligase_CoA"/>
    <property type="match status" value="2"/>
</dbReference>
<dbReference type="Gene3D" id="3.30.1490.20">
    <property type="entry name" value="ATP-grasp fold, A domain"/>
    <property type="match status" value="1"/>
</dbReference>
<dbReference type="FunFam" id="3.40.50.720:FF:000277">
    <property type="entry name" value="Succinate--CoA ligase [ADP-forming] subunit alpha"/>
    <property type="match status" value="1"/>
</dbReference>
<evidence type="ECO:0000256" key="3">
    <source>
        <dbReference type="ARBA" id="ARBA00060724"/>
    </source>
</evidence>
<comment type="similarity">
    <text evidence="3">Belongs to the succinate/malate CoA ligase alpha subunit family.</text>
</comment>
<dbReference type="InterPro" id="IPR013650">
    <property type="entry name" value="ATP-grasp_succ-CoA_synth-type"/>
</dbReference>